<accession>A0ABD8A7K9</accession>
<dbReference type="Proteomes" id="UP001626603">
    <property type="component" value="Chromosome"/>
</dbReference>
<dbReference type="GO" id="GO:0005524">
    <property type="term" value="F:ATP binding"/>
    <property type="evidence" value="ECO:0007669"/>
    <property type="project" value="UniProtKB-KW"/>
</dbReference>
<dbReference type="InterPro" id="IPR027417">
    <property type="entry name" value="P-loop_NTPase"/>
</dbReference>
<gene>
    <name evidence="3" type="ORF">R6Y95_08635</name>
</gene>
<keyword evidence="4" id="KW-1185">Reference proteome</keyword>
<protein>
    <submittedName>
        <fullName evidence="3">ATP-binding protein</fullName>
    </submittedName>
</protein>
<organism evidence="3 4">
    <name type="scientific">Methanoculleus palmolei</name>
    <dbReference type="NCBI Taxonomy" id="72612"/>
    <lineage>
        <taxon>Archaea</taxon>
        <taxon>Methanobacteriati</taxon>
        <taxon>Methanobacteriota</taxon>
        <taxon>Stenosarchaea group</taxon>
        <taxon>Methanomicrobia</taxon>
        <taxon>Methanomicrobiales</taxon>
        <taxon>Methanomicrobiaceae</taxon>
        <taxon>Methanoculleus</taxon>
    </lineage>
</organism>
<feature type="domain" description="DUF4143" evidence="2">
    <location>
        <begin position="233"/>
        <end position="375"/>
    </location>
</feature>
<proteinExistence type="predicted"/>
<sequence>MPSVLDLLVALNPWWSARPFETGIRREKYFTKIRKYLETGEVVVLTGVRRSGKTTLLFQIIDDLIHNRRVDPRSILFVNCDEPEIARLEDPLETLLETYRRDVYGGDAPYLIFDEIQTLEGWERWIKSLYDRKKFTLIISGSTSYLLDSNLSTLIAGRYLPVHVYPLDFAEYVVFSGEDLPHDPVSLASAKYRLLHLLGEYIREGGFPQVVLSDDETIRRDQLAAYYDSIVYRDIVRVNEVRNQKALGDLLTYCMTNVTSFYSYRNLQEVLDIDFETVREYLYYAEKAKILFEVQYFSSSLKTQSRNNKKIYCIDNGLRNAVSFRFSEDEGRLAENLVFIELKKQGREVYYWKKQGEVDFVVKNPDRSLSAISVSYIDSLPAREEKALLEFANLHGSRVRECILLTKDTEKREGTVRYIPLWKWLLDGGAISQACVPQIRF</sequence>
<dbReference type="InterPro" id="IPR041682">
    <property type="entry name" value="AAA_14"/>
</dbReference>
<dbReference type="InterPro" id="IPR025420">
    <property type="entry name" value="DUF4143"/>
</dbReference>
<dbReference type="AlphaFoldDB" id="A0ABD8A7K9"/>
<dbReference type="PANTHER" id="PTHR33295">
    <property type="entry name" value="ATPASE"/>
    <property type="match status" value="1"/>
</dbReference>
<dbReference type="EMBL" id="CP137641">
    <property type="protein sequence ID" value="WOX55525.1"/>
    <property type="molecule type" value="Genomic_DNA"/>
</dbReference>
<reference evidence="3 4" key="1">
    <citation type="submission" date="2023-10" db="EMBL/GenBank/DDBJ databases">
        <title>The complete genome sequence of Methanoculleus palmolei DSM 4273.</title>
        <authorList>
            <person name="Lai S.-J."/>
            <person name="You Y.-T."/>
            <person name="Chen S.-C."/>
        </authorList>
    </citation>
    <scope>NUCLEOTIDE SEQUENCE [LARGE SCALE GENOMIC DNA]</scope>
    <source>
        <strain evidence="3 4">DSM 4273</strain>
    </source>
</reference>
<name>A0ABD8A7K9_9EURY</name>
<dbReference type="Gene3D" id="3.40.50.300">
    <property type="entry name" value="P-loop containing nucleotide triphosphate hydrolases"/>
    <property type="match status" value="1"/>
</dbReference>
<keyword evidence="3" id="KW-0547">Nucleotide-binding</keyword>
<dbReference type="Pfam" id="PF13173">
    <property type="entry name" value="AAA_14"/>
    <property type="match status" value="1"/>
</dbReference>
<evidence type="ECO:0000313" key="4">
    <source>
        <dbReference type="Proteomes" id="UP001626603"/>
    </source>
</evidence>
<dbReference type="PANTHER" id="PTHR33295:SF18">
    <property type="entry name" value="AAA+ ATPASE DOMAIN-CONTAINING PROTEIN"/>
    <property type="match status" value="1"/>
</dbReference>
<keyword evidence="3" id="KW-0067">ATP-binding</keyword>
<evidence type="ECO:0000259" key="1">
    <source>
        <dbReference type="Pfam" id="PF13173"/>
    </source>
</evidence>
<evidence type="ECO:0000313" key="3">
    <source>
        <dbReference type="EMBL" id="WOX55525.1"/>
    </source>
</evidence>
<evidence type="ECO:0000259" key="2">
    <source>
        <dbReference type="Pfam" id="PF13635"/>
    </source>
</evidence>
<dbReference type="SUPFAM" id="SSF52540">
    <property type="entry name" value="P-loop containing nucleoside triphosphate hydrolases"/>
    <property type="match status" value="1"/>
</dbReference>
<dbReference type="Pfam" id="PF13635">
    <property type="entry name" value="DUF4143"/>
    <property type="match status" value="1"/>
</dbReference>
<feature type="domain" description="AAA" evidence="1">
    <location>
        <begin position="41"/>
        <end position="172"/>
    </location>
</feature>